<name>A0A7D6J3I2_9CYAN</name>
<comment type="subcellular location">
    <subcellularLocation>
        <location evidence="1">Cell membrane</location>
        <topology evidence="1">Multi-pass membrane protein</topology>
    </subcellularLocation>
    <subcellularLocation>
        <location evidence="8">Membrane</location>
        <topology evidence="8">Multi-pass membrane protein</topology>
    </subcellularLocation>
</comment>
<dbReference type="CDD" id="cd12828">
    <property type="entry name" value="TmCorA-like_1"/>
    <property type="match status" value="1"/>
</dbReference>
<dbReference type="GO" id="GO:0000287">
    <property type="term" value="F:magnesium ion binding"/>
    <property type="evidence" value="ECO:0007669"/>
    <property type="project" value="TreeGrafter"/>
</dbReference>
<dbReference type="GO" id="GO:0005886">
    <property type="term" value="C:plasma membrane"/>
    <property type="evidence" value="ECO:0007669"/>
    <property type="project" value="UniProtKB-SubCell"/>
</dbReference>
<sequence length="396" mass="45914">MARKPFHFFRSAAPPDPTPPAEEEDNYLEDYFFDEPGAMPGTLSIEADAPPPTIILIDYQPDQATRRILETPEECGPYLSSPSVSWIDVQGIGDEDVMRRLGQVFHLHPIVLEDIVNVPQRPKVEDHDDYMVLITRMVTPKENEHGFYTEQVSFVLGQHFLLTVQEEPERDCFDMVRQRIRTSRGIIRRYGPDYLAYALLDAIIDGFYPVLEDYGERIEELEDAVVTRPSRAILEEVHQVRRELLALRRAIWPQRDAINAMIRDPSPLLSEEVRIYLRDCYDHAIQVLDMVETYRELAASLMDVYLSSVGNKMNEIMKILTIISTIFIPLTFIVGIYGMNFDPDTSPWNMPELEWYWGYPACWAVMLTVAGSLFFFFWRKGWFKSTTSLDPLETER</sequence>
<keyword evidence="8" id="KW-0460">Magnesium</keyword>
<dbReference type="InterPro" id="IPR002523">
    <property type="entry name" value="MgTranspt_CorA/ZnTranspt_ZntB"/>
</dbReference>
<dbReference type="PANTHER" id="PTHR46494:SF1">
    <property type="entry name" value="CORA FAMILY METAL ION TRANSPORTER (EUROFUNG)"/>
    <property type="match status" value="1"/>
</dbReference>
<dbReference type="Proteomes" id="UP000261812">
    <property type="component" value="Chromosome"/>
</dbReference>
<dbReference type="InterPro" id="IPR045863">
    <property type="entry name" value="CorA_TM1_TM2"/>
</dbReference>
<evidence type="ECO:0000256" key="3">
    <source>
        <dbReference type="ARBA" id="ARBA00022448"/>
    </source>
</evidence>
<gene>
    <name evidence="8 10" type="primary">corA</name>
    <name evidence="10" type="ORF">D3A95_02700</name>
</gene>
<dbReference type="GO" id="GO:0050897">
    <property type="term" value="F:cobalt ion binding"/>
    <property type="evidence" value="ECO:0007669"/>
    <property type="project" value="TreeGrafter"/>
</dbReference>
<keyword evidence="6 8" id="KW-1133">Transmembrane helix</keyword>
<comment type="function">
    <text evidence="8">Mediates influx of magnesium ions.</text>
</comment>
<keyword evidence="3 8" id="KW-0813">Transport</keyword>
<keyword evidence="4 8" id="KW-1003">Cell membrane</keyword>
<dbReference type="Gene3D" id="3.30.460.20">
    <property type="entry name" value="CorA soluble domain-like"/>
    <property type="match status" value="1"/>
</dbReference>
<reference evidence="11" key="1">
    <citation type="submission" date="2018-09" db="EMBL/GenBank/DDBJ databases">
        <title>Complete genome sequence of thermophilic cyanobacteria strain Thermosynechococcus elongatus PKUAC-SCTE542.</title>
        <authorList>
            <person name="Liang Y."/>
            <person name="Tang J."/>
            <person name="Daroch M."/>
        </authorList>
    </citation>
    <scope>NUCLEOTIDE SEQUENCE [LARGE SCALE GENOMIC DNA]</scope>
    <source>
        <strain evidence="11">E542</strain>
    </source>
</reference>
<feature type="transmembrane region" description="Helical" evidence="8">
    <location>
        <begin position="357"/>
        <end position="378"/>
    </location>
</feature>
<dbReference type="GO" id="GO:0015087">
    <property type="term" value="F:cobalt ion transmembrane transporter activity"/>
    <property type="evidence" value="ECO:0007669"/>
    <property type="project" value="UniProtKB-UniRule"/>
</dbReference>
<evidence type="ECO:0000313" key="11">
    <source>
        <dbReference type="Proteomes" id="UP000261812"/>
    </source>
</evidence>
<dbReference type="SUPFAM" id="SSF144083">
    <property type="entry name" value="Magnesium transport protein CorA, transmembrane region"/>
    <property type="match status" value="1"/>
</dbReference>
<dbReference type="InterPro" id="IPR004488">
    <property type="entry name" value="Mg/Co-transport_prot_CorA"/>
</dbReference>
<evidence type="ECO:0000256" key="8">
    <source>
        <dbReference type="RuleBase" id="RU362010"/>
    </source>
</evidence>
<dbReference type="Gene3D" id="1.20.58.340">
    <property type="entry name" value="Magnesium transport protein CorA, transmembrane region"/>
    <property type="match status" value="2"/>
</dbReference>
<keyword evidence="8" id="KW-0406">Ion transport</keyword>
<keyword evidence="5 8" id="KW-0812">Transmembrane</keyword>
<keyword evidence="11" id="KW-1185">Reference proteome</keyword>
<evidence type="ECO:0000256" key="1">
    <source>
        <dbReference type="ARBA" id="ARBA00004651"/>
    </source>
</evidence>
<evidence type="ECO:0000313" key="10">
    <source>
        <dbReference type="EMBL" id="QLL29774.1"/>
    </source>
</evidence>
<evidence type="ECO:0000256" key="7">
    <source>
        <dbReference type="ARBA" id="ARBA00023136"/>
    </source>
</evidence>
<evidence type="ECO:0000256" key="6">
    <source>
        <dbReference type="ARBA" id="ARBA00022989"/>
    </source>
</evidence>
<evidence type="ECO:0000256" key="4">
    <source>
        <dbReference type="ARBA" id="ARBA00022475"/>
    </source>
</evidence>
<dbReference type="NCBIfam" id="TIGR00383">
    <property type="entry name" value="corA"/>
    <property type="match status" value="1"/>
</dbReference>
<dbReference type="KEGG" id="tsq:D3A95_02700"/>
<dbReference type="SUPFAM" id="SSF143865">
    <property type="entry name" value="CorA soluble domain-like"/>
    <property type="match status" value="1"/>
</dbReference>
<dbReference type="InterPro" id="IPR045861">
    <property type="entry name" value="CorA_cytoplasmic_dom"/>
</dbReference>
<dbReference type="FunFam" id="1.20.58.340:FF:000012">
    <property type="entry name" value="Magnesium transport protein CorA"/>
    <property type="match status" value="1"/>
</dbReference>
<dbReference type="Pfam" id="PF01544">
    <property type="entry name" value="CorA"/>
    <property type="match status" value="1"/>
</dbReference>
<protein>
    <recommendedName>
        <fullName evidence="8">Magnesium transport protein CorA</fullName>
    </recommendedName>
</protein>
<dbReference type="PANTHER" id="PTHR46494">
    <property type="entry name" value="CORA FAMILY METAL ION TRANSPORTER (EUROFUNG)"/>
    <property type="match status" value="1"/>
</dbReference>
<comment type="similarity">
    <text evidence="2 8">Belongs to the CorA metal ion transporter (MIT) (TC 1.A.35) family.</text>
</comment>
<proteinExistence type="inferred from homology"/>
<evidence type="ECO:0000256" key="2">
    <source>
        <dbReference type="ARBA" id="ARBA00009765"/>
    </source>
</evidence>
<organism evidence="10 11">
    <name type="scientific">Thermosynechococcus sichuanensis E542</name>
    <dbReference type="NCBI Taxonomy" id="2016101"/>
    <lineage>
        <taxon>Bacteria</taxon>
        <taxon>Bacillati</taxon>
        <taxon>Cyanobacteriota</taxon>
        <taxon>Cyanophyceae</taxon>
        <taxon>Acaryochloridales</taxon>
        <taxon>Thermosynechococcaceae</taxon>
        <taxon>Thermosynechococcus</taxon>
        <taxon>Thermosynechococcus sichuanensis</taxon>
    </lineage>
</organism>
<dbReference type="RefSeq" id="WP_181496120.1">
    <property type="nucleotide sequence ID" value="NZ_CP032152.1"/>
</dbReference>
<feature type="transmembrane region" description="Helical" evidence="8">
    <location>
        <begin position="319"/>
        <end position="337"/>
    </location>
</feature>
<feature type="region of interest" description="Disordered" evidence="9">
    <location>
        <begin position="1"/>
        <end position="23"/>
    </location>
</feature>
<keyword evidence="7 8" id="KW-0472">Membrane</keyword>
<dbReference type="GO" id="GO:0015095">
    <property type="term" value="F:magnesium ion transmembrane transporter activity"/>
    <property type="evidence" value="ECO:0007669"/>
    <property type="project" value="UniProtKB-UniRule"/>
</dbReference>
<accession>A0A7D6J3I2</accession>
<dbReference type="EMBL" id="CP032152">
    <property type="protein sequence ID" value="QLL29774.1"/>
    <property type="molecule type" value="Genomic_DNA"/>
</dbReference>
<dbReference type="AlphaFoldDB" id="A0A7D6J3I2"/>
<evidence type="ECO:0000256" key="9">
    <source>
        <dbReference type="SAM" id="MobiDB-lite"/>
    </source>
</evidence>
<evidence type="ECO:0000256" key="5">
    <source>
        <dbReference type="ARBA" id="ARBA00022692"/>
    </source>
</evidence>